<dbReference type="PROSITE" id="PS50983">
    <property type="entry name" value="FE_B12_PBP"/>
    <property type="match status" value="1"/>
</dbReference>
<dbReference type="InterPro" id="IPR002491">
    <property type="entry name" value="ABC_transptr_periplasmic_BD"/>
</dbReference>
<dbReference type="Pfam" id="PF01497">
    <property type="entry name" value="Peripla_BP_2"/>
    <property type="match status" value="1"/>
</dbReference>
<dbReference type="PANTHER" id="PTHR30535">
    <property type="entry name" value="VITAMIN B12-BINDING PROTEIN"/>
    <property type="match status" value="1"/>
</dbReference>
<feature type="chain" id="PRO_5044892885" evidence="2">
    <location>
        <begin position="22"/>
        <end position="306"/>
    </location>
</feature>
<dbReference type="PANTHER" id="PTHR30535:SF36">
    <property type="entry name" value="HIGH-AFFINITY HEME UPTAKE SYSTEM PROTEIN ISDE"/>
    <property type="match status" value="1"/>
</dbReference>
<dbReference type="PROSITE" id="PS51257">
    <property type="entry name" value="PROKAR_LIPOPROTEIN"/>
    <property type="match status" value="1"/>
</dbReference>
<comment type="similarity">
    <text evidence="1">Belongs to the bacterial solute-binding protein 8 family.</text>
</comment>
<dbReference type="RefSeq" id="WP_154694475.1">
    <property type="nucleotide sequence ID" value="NZ_CP046123.1"/>
</dbReference>
<protein>
    <submittedName>
        <fullName evidence="4">ABC transporter substrate-binding protein</fullName>
    </submittedName>
</protein>
<dbReference type="InterPro" id="IPR050902">
    <property type="entry name" value="ABC_Transporter_SBP"/>
</dbReference>
<organism evidence="4 5">
    <name type="scientific">Enterococcus casseliflavus</name>
    <name type="common">Enterococcus flavescens</name>
    <dbReference type="NCBI Taxonomy" id="37734"/>
    <lineage>
        <taxon>Bacteria</taxon>
        <taxon>Bacillati</taxon>
        <taxon>Bacillota</taxon>
        <taxon>Bacilli</taxon>
        <taxon>Lactobacillales</taxon>
        <taxon>Enterococcaceae</taxon>
        <taxon>Enterococcus</taxon>
    </lineage>
</organism>
<feature type="domain" description="Fe/B12 periplasmic-binding" evidence="3">
    <location>
        <begin position="47"/>
        <end position="303"/>
    </location>
</feature>
<dbReference type="Gene3D" id="3.40.50.1980">
    <property type="entry name" value="Nitrogenase molybdenum iron protein domain"/>
    <property type="match status" value="2"/>
</dbReference>
<sequence>MKKIVLPIIAVTLLGMLSACGQEKEAVTTDTSISASASSESAAKYQAVIAGTETVAEYLDTFDISVKGVSQQDNIPVSYKDVERVGVPRQLNMEKIVSLNPDLFIGDKSLEDLSKEEMKKQDIHAMYLDNSNYDNVLNSVKEIGVVFDKEKKADEIIENVKKKEKKALSGAESLKGKKVAILFGTGESYMLATSKSYLGSLLDKLGVENIAAKVSKAPSPYVKFSLESVVAENPDYILTLAHGHKEQAAKAFEAELGKELWKTTNAVKDGKTYALDDTTFPVTGNIHVAETTEALKNLLKNGNDSK</sequence>
<dbReference type="Proteomes" id="UP000422837">
    <property type="component" value="Chromosome"/>
</dbReference>
<dbReference type="SUPFAM" id="SSF53807">
    <property type="entry name" value="Helical backbone' metal receptor"/>
    <property type="match status" value="1"/>
</dbReference>
<evidence type="ECO:0000313" key="4">
    <source>
        <dbReference type="EMBL" id="QGN29549.1"/>
    </source>
</evidence>
<reference evidence="4 5" key="1">
    <citation type="submission" date="2019-11" db="EMBL/GenBank/DDBJ databases">
        <title>Detection and genome characteristic of a blood enterococcus casselifavus isolate from Zhengzhou,china.</title>
        <authorList>
            <person name="Wen P."/>
        </authorList>
    </citation>
    <scope>NUCLEOTIDE SEQUENCE [LARGE SCALE GENOMIC DNA]</scope>
    <source>
        <strain evidence="4 5">EC291</strain>
    </source>
</reference>
<evidence type="ECO:0000259" key="3">
    <source>
        <dbReference type="PROSITE" id="PS50983"/>
    </source>
</evidence>
<proteinExistence type="inferred from homology"/>
<name>A0ABD6Z0G9_ENTCA</name>
<accession>A0ABD6Z0G9</accession>
<keyword evidence="2" id="KW-0732">Signal</keyword>
<evidence type="ECO:0000313" key="5">
    <source>
        <dbReference type="Proteomes" id="UP000422837"/>
    </source>
</evidence>
<feature type="signal peptide" evidence="2">
    <location>
        <begin position="1"/>
        <end position="21"/>
    </location>
</feature>
<dbReference type="EMBL" id="CP046123">
    <property type="protein sequence ID" value="QGN29549.1"/>
    <property type="molecule type" value="Genomic_DNA"/>
</dbReference>
<dbReference type="AlphaFoldDB" id="A0ABD6Z0G9"/>
<evidence type="ECO:0000256" key="1">
    <source>
        <dbReference type="ARBA" id="ARBA00008814"/>
    </source>
</evidence>
<gene>
    <name evidence="4" type="ORF">GFU50_08510</name>
</gene>
<evidence type="ECO:0000256" key="2">
    <source>
        <dbReference type="SAM" id="SignalP"/>
    </source>
</evidence>